<keyword evidence="4" id="KW-0788">Thiol protease</keyword>
<evidence type="ECO:0000259" key="6">
    <source>
        <dbReference type="Pfam" id="PF12913"/>
    </source>
</evidence>
<evidence type="ECO:0000256" key="4">
    <source>
        <dbReference type="ARBA" id="ARBA00022807"/>
    </source>
</evidence>
<dbReference type="GO" id="GO:0006508">
    <property type="term" value="P:proteolysis"/>
    <property type="evidence" value="ECO:0007669"/>
    <property type="project" value="UniProtKB-KW"/>
</dbReference>
<feature type="domain" description="NlpC/P60" evidence="5">
    <location>
        <begin position="336"/>
        <end position="415"/>
    </location>
</feature>
<dbReference type="InterPro" id="IPR000064">
    <property type="entry name" value="NLP_P60_dom"/>
</dbReference>
<dbReference type="Pfam" id="PF00877">
    <property type="entry name" value="NLPC_P60"/>
    <property type="match status" value="1"/>
</dbReference>
<evidence type="ECO:0000313" key="7">
    <source>
        <dbReference type="EMBL" id="SFR67606.1"/>
    </source>
</evidence>
<dbReference type="Pfam" id="PF12913">
    <property type="entry name" value="SH3_6"/>
    <property type="match status" value="1"/>
</dbReference>
<dbReference type="EMBL" id="FOZC01000002">
    <property type="protein sequence ID" value="SFR67606.1"/>
    <property type="molecule type" value="Genomic_DNA"/>
</dbReference>
<comment type="similarity">
    <text evidence="1">Belongs to the peptidase C40 family.</text>
</comment>
<dbReference type="PANTHER" id="PTHR47053">
    <property type="entry name" value="MUREIN DD-ENDOPEPTIDASE MEPH-RELATED"/>
    <property type="match status" value="1"/>
</dbReference>
<dbReference type="PANTHER" id="PTHR47053:SF1">
    <property type="entry name" value="MUREIN DD-ENDOPEPTIDASE MEPH-RELATED"/>
    <property type="match status" value="1"/>
</dbReference>
<dbReference type="InterPro" id="IPR038765">
    <property type="entry name" value="Papain-like_cys_pep_sf"/>
</dbReference>
<evidence type="ECO:0000313" key="8">
    <source>
        <dbReference type="Proteomes" id="UP000214760"/>
    </source>
</evidence>
<dbReference type="InterPro" id="IPR039439">
    <property type="entry name" value="SH3b1_dom"/>
</dbReference>
<proteinExistence type="inferred from homology"/>
<dbReference type="Proteomes" id="UP000214760">
    <property type="component" value="Unassembled WGS sequence"/>
</dbReference>
<dbReference type="RefSeq" id="WP_031471493.1">
    <property type="nucleotide sequence ID" value="NZ_FOZC01000002.1"/>
</dbReference>
<evidence type="ECO:0000256" key="3">
    <source>
        <dbReference type="ARBA" id="ARBA00022801"/>
    </source>
</evidence>
<dbReference type="Gene3D" id="3.90.1720.10">
    <property type="entry name" value="endopeptidase domain like (from Nostoc punctiforme)"/>
    <property type="match status" value="1"/>
</dbReference>
<evidence type="ECO:0000256" key="2">
    <source>
        <dbReference type="ARBA" id="ARBA00022670"/>
    </source>
</evidence>
<dbReference type="InterPro" id="IPR051202">
    <property type="entry name" value="Peptidase_C40"/>
</dbReference>
<dbReference type="GO" id="GO:0008234">
    <property type="term" value="F:cysteine-type peptidase activity"/>
    <property type="evidence" value="ECO:0007669"/>
    <property type="project" value="UniProtKB-KW"/>
</dbReference>
<protein>
    <submittedName>
        <fullName evidence="7">NlpC/P60 family protein</fullName>
    </submittedName>
</protein>
<dbReference type="AlphaFoldDB" id="A0A1I6ILL7"/>
<reference evidence="7 8" key="1">
    <citation type="submission" date="2016-10" db="EMBL/GenBank/DDBJ databases">
        <authorList>
            <person name="de Groot N.N."/>
        </authorList>
    </citation>
    <scope>NUCLEOTIDE SEQUENCE [LARGE SCALE GENOMIC DNA]</scope>
    <source>
        <strain evidence="7 8">F</strain>
    </source>
</reference>
<dbReference type="SUPFAM" id="SSF54001">
    <property type="entry name" value="Cysteine proteinases"/>
    <property type="match status" value="1"/>
</dbReference>
<feature type="domain" description="SH3b1" evidence="6">
    <location>
        <begin position="173"/>
        <end position="215"/>
    </location>
</feature>
<keyword evidence="2" id="KW-0645">Protease</keyword>
<sequence>MKKNRNRFYGKMGLILATSAWIGIANPMSVPAAVKFLPGVTAEMSDPSYWMRDLTGTDDILADQSKIALLNQRIRASEGSNMFDLDSLSATINAAEMSSKIRESTRKELAAYATGGNYAADGSVMTQVMLDPVIENCFDPTATASQSRGYGICVKRTDIRAYPSSMIIADDPGDNDFDNGVLSALLVNEPVRINFRSADGAWLYITSELVAGWVKTEDIAICHSRNEWKSAWDIAAPTRVVVTAGKVYLEESQTNPDISETMLTMGTILETADTTGGGLVANRSPYQNYPVYIPVRQADGTYAKKKALISQHHAISEGYLPLTTNNILKTAYSMLGDTYGWGGMLSSVDCSFYIRNIYRCFGLNIARNTTWQASMPVHNIELEGKTDSEKQAILNTLKPGATLFFKGHEMMYLGEVRGRHFVLSAVSSMRQPSGTGKLRVRSVVVSSLEDTYRMNGLSWLASLYRAQIPYEEPMAE</sequence>
<accession>A0A1I6ILL7</accession>
<name>A0A1I6ILL7_9FIRM</name>
<organism evidence="7 8">
    <name type="scientific">[Clostridium] aminophilum</name>
    <dbReference type="NCBI Taxonomy" id="1526"/>
    <lineage>
        <taxon>Bacteria</taxon>
        <taxon>Bacillati</taxon>
        <taxon>Bacillota</taxon>
        <taxon>Clostridia</taxon>
        <taxon>Lachnospirales</taxon>
        <taxon>Lachnospiraceae</taxon>
    </lineage>
</organism>
<gene>
    <name evidence="7" type="ORF">SAMN02910262_00522</name>
</gene>
<keyword evidence="3" id="KW-0378">Hydrolase</keyword>
<evidence type="ECO:0000256" key="1">
    <source>
        <dbReference type="ARBA" id="ARBA00007074"/>
    </source>
</evidence>
<evidence type="ECO:0000259" key="5">
    <source>
        <dbReference type="Pfam" id="PF00877"/>
    </source>
</evidence>